<dbReference type="Proteomes" id="UP001151699">
    <property type="component" value="Chromosome X"/>
</dbReference>
<evidence type="ECO:0000256" key="4">
    <source>
        <dbReference type="ARBA" id="ARBA00022729"/>
    </source>
</evidence>
<dbReference type="OrthoDB" id="1420887at2759"/>
<feature type="domain" description="J" evidence="13">
    <location>
        <begin position="70"/>
        <end position="134"/>
    </location>
</feature>
<feature type="compositionally biased region" description="Basic residues" evidence="11">
    <location>
        <begin position="473"/>
        <end position="487"/>
    </location>
</feature>
<dbReference type="CDD" id="cd00167">
    <property type="entry name" value="SANT"/>
    <property type="match status" value="2"/>
</dbReference>
<evidence type="ECO:0000256" key="3">
    <source>
        <dbReference type="ARBA" id="ARBA00022692"/>
    </source>
</evidence>
<keyword evidence="6 12" id="KW-1133">Transmembrane helix</keyword>
<dbReference type="InterPro" id="IPR001005">
    <property type="entry name" value="SANT/Myb"/>
</dbReference>
<dbReference type="Pfam" id="PF23082">
    <property type="entry name" value="Myb_DNA-binding_2"/>
    <property type="match status" value="2"/>
</dbReference>
<dbReference type="AlphaFoldDB" id="A0A9Q0MUN7"/>
<accession>A0A9Q0MUN7</accession>
<dbReference type="SUPFAM" id="SSF53590">
    <property type="entry name" value="Nucleoside hydrolase"/>
    <property type="match status" value="1"/>
</dbReference>
<dbReference type="InterPro" id="IPR036869">
    <property type="entry name" value="J_dom_sf"/>
</dbReference>
<dbReference type="InterPro" id="IPR001910">
    <property type="entry name" value="Inosine/uridine_hydrolase_dom"/>
</dbReference>
<dbReference type="Pfam" id="PF00226">
    <property type="entry name" value="DnaJ"/>
    <property type="match status" value="1"/>
</dbReference>
<feature type="domain" description="Myb-like" evidence="14">
    <location>
        <begin position="374"/>
        <end position="421"/>
    </location>
</feature>
<dbReference type="Gene3D" id="1.10.287.110">
    <property type="entry name" value="DnaJ domain"/>
    <property type="match status" value="1"/>
</dbReference>
<dbReference type="GO" id="GO:0012505">
    <property type="term" value="C:endomembrane system"/>
    <property type="evidence" value="ECO:0007669"/>
    <property type="project" value="UniProtKB-SubCell"/>
</dbReference>
<dbReference type="SMART" id="SM00717">
    <property type="entry name" value="SANT"/>
    <property type="match status" value="2"/>
</dbReference>
<name>A0A9Q0MUN7_9DIPT</name>
<dbReference type="PROSITE" id="PS00636">
    <property type="entry name" value="DNAJ_1"/>
    <property type="match status" value="1"/>
</dbReference>
<dbReference type="PROSITE" id="PS50076">
    <property type="entry name" value="DNAJ_2"/>
    <property type="match status" value="1"/>
</dbReference>
<evidence type="ECO:0000259" key="14">
    <source>
        <dbReference type="PROSITE" id="PS50090"/>
    </source>
</evidence>
<evidence type="ECO:0000313" key="16">
    <source>
        <dbReference type="Proteomes" id="UP001151699"/>
    </source>
</evidence>
<reference evidence="15" key="1">
    <citation type="submission" date="2022-07" db="EMBL/GenBank/DDBJ databases">
        <authorList>
            <person name="Trinca V."/>
            <person name="Uliana J.V.C."/>
            <person name="Torres T.T."/>
            <person name="Ward R.J."/>
            <person name="Monesi N."/>
        </authorList>
    </citation>
    <scope>NUCLEOTIDE SEQUENCE</scope>
    <source>
        <strain evidence="15">HSMRA1968</strain>
        <tissue evidence="15">Whole embryos</tissue>
    </source>
</reference>
<dbReference type="InterPro" id="IPR052606">
    <property type="entry name" value="DnaJ_domain_protein"/>
</dbReference>
<dbReference type="SUPFAM" id="SSF46565">
    <property type="entry name" value="Chaperone J-domain"/>
    <property type="match status" value="1"/>
</dbReference>
<dbReference type="InterPro" id="IPR001623">
    <property type="entry name" value="DnaJ_domain"/>
</dbReference>
<evidence type="ECO:0000256" key="5">
    <source>
        <dbReference type="ARBA" id="ARBA00022737"/>
    </source>
</evidence>
<dbReference type="FunFam" id="1.10.10.60:FF:000180">
    <property type="entry name" value="DnaJ (Hsp40) homolog, subfamily C, member 2"/>
    <property type="match status" value="1"/>
</dbReference>
<feature type="region of interest" description="Disordered" evidence="11">
    <location>
        <begin position="428"/>
        <end position="489"/>
    </location>
</feature>
<evidence type="ECO:0000256" key="1">
    <source>
        <dbReference type="ARBA" id="ARBA00004123"/>
    </source>
</evidence>
<dbReference type="InterPro" id="IPR018253">
    <property type="entry name" value="DnaJ_domain_CS"/>
</dbReference>
<feature type="compositionally biased region" description="Acidic residues" evidence="11">
    <location>
        <begin position="450"/>
        <end position="467"/>
    </location>
</feature>
<dbReference type="Gene3D" id="1.10.10.60">
    <property type="entry name" value="Homeodomain-like"/>
    <property type="match status" value="2"/>
</dbReference>
<dbReference type="SUPFAM" id="SSF46689">
    <property type="entry name" value="Homeodomain-like"/>
    <property type="match status" value="2"/>
</dbReference>
<keyword evidence="7 12" id="KW-0472">Membrane</keyword>
<dbReference type="GO" id="GO:0005634">
    <property type="term" value="C:nucleus"/>
    <property type="evidence" value="ECO:0007669"/>
    <property type="project" value="UniProtKB-SubCell"/>
</dbReference>
<evidence type="ECO:0000256" key="6">
    <source>
        <dbReference type="ARBA" id="ARBA00022989"/>
    </source>
</evidence>
<dbReference type="Gene3D" id="3.90.245.10">
    <property type="entry name" value="Ribonucleoside hydrolase-like"/>
    <property type="match status" value="1"/>
</dbReference>
<feature type="transmembrane region" description="Helical" evidence="12">
    <location>
        <begin position="159"/>
        <end position="179"/>
    </location>
</feature>
<dbReference type="Pfam" id="PF01156">
    <property type="entry name" value="IU_nuc_hydro"/>
    <property type="match status" value="1"/>
</dbReference>
<dbReference type="PROSITE" id="PS50090">
    <property type="entry name" value="MYB_LIKE"/>
    <property type="match status" value="1"/>
</dbReference>
<organism evidence="15 16">
    <name type="scientific">Pseudolycoriella hygida</name>
    <dbReference type="NCBI Taxonomy" id="35572"/>
    <lineage>
        <taxon>Eukaryota</taxon>
        <taxon>Metazoa</taxon>
        <taxon>Ecdysozoa</taxon>
        <taxon>Arthropoda</taxon>
        <taxon>Hexapoda</taxon>
        <taxon>Insecta</taxon>
        <taxon>Pterygota</taxon>
        <taxon>Neoptera</taxon>
        <taxon>Endopterygota</taxon>
        <taxon>Diptera</taxon>
        <taxon>Nematocera</taxon>
        <taxon>Sciaroidea</taxon>
        <taxon>Sciaridae</taxon>
        <taxon>Pseudolycoriella</taxon>
    </lineage>
</organism>
<dbReference type="CDD" id="cd02649">
    <property type="entry name" value="nuc_hydro_CeIAG"/>
    <property type="match status" value="1"/>
</dbReference>
<comment type="subcellular location">
    <subcellularLocation>
        <location evidence="10">Endomembrane system</location>
        <topology evidence="10">Single-pass membrane protein</topology>
    </subcellularLocation>
    <subcellularLocation>
        <location evidence="1">Nucleus</location>
    </subcellularLocation>
</comment>
<evidence type="ECO:0000256" key="11">
    <source>
        <dbReference type="SAM" id="MobiDB-lite"/>
    </source>
</evidence>
<dbReference type="CDD" id="cd06257">
    <property type="entry name" value="DnaJ"/>
    <property type="match status" value="1"/>
</dbReference>
<comment type="caution">
    <text evidence="15">The sequence shown here is derived from an EMBL/GenBank/DDBJ whole genome shotgun (WGS) entry which is preliminary data.</text>
</comment>
<evidence type="ECO:0000256" key="10">
    <source>
        <dbReference type="ARBA" id="ARBA00037847"/>
    </source>
</evidence>
<evidence type="ECO:0000256" key="8">
    <source>
        <dbReference type="ARBA" id="ARBA00023186"/>
    </source>
</evidence>
<dbReference type="InterPro" id="IPR009057">
    <property type="entry name" value="Homeodomain-like_sf"/>
</dbReference>
<keyword evidence="8" id="KW-0143">Chaperone</keyword>
<feature type="compositionally biased region" description="Polar residues" evidence="11">
    <location>
        <begin position="434"/>
        <end position="446"/>
    </location>
</feature>
<evidence type="ECO:0000256" key="9">
    <source>
        <dbReference type="ARBA" id="ARBA00023242"/>
    </source>
</evidence>
<sequence length="852" mass="97220">MIEMRNHVKTLQHNLTLLFPSNYQYRTYFSEFTMRIATLAILIYLLIHNVGAWDTEELEIFDLVEEINQNFYNVLGVQQDASLSEIKRAFRNLSVILHPDKSDAEDANVQFRNLVSVYEVLKDSSKREKYNEVLKNGLPNWKSALYYYRRVRKMGLAEMSFIVFMIITIGQYIVAWAAYAEKKYTAETMLGSRLKKLQKKNKTNVDLDTILSEIPVPSIFNTLPFQIPKLIWNIPRKESKKEGIRKRKEKFAAKEKTDAELQGYSKLNVPKGSAVTAVNTKEIFSGGFWTDEDLTELVRLVKKYPGGTPARWEVIAEMMNRSVQEITFMAAKMKENGYRVPGHAESVAENIVLESKKLKTKRPANPIIVPETTWTQEQQQLLELAIVKYPKTTVGDRWVKISNTIPGKTKEECLARYKHLVEVVKAQKERTQTEEQSANEQVSSSRADNDNVDEVAETNVVNEEEIEEPVKKAQNKGKPKNKRKERKNRMEFSMFRLTMEEDLTPYRDELLSVDTTDDSIDAVRKRVMSIPESIMSDSEQIIFDTDMGTDDAWALFMLLKAEAKYNVKLLGVTIVQGNTGLENATENALRVLTAAKRLDISVYKGAAEPLVKDFQGNYYHGVNGFGDVTFATTCDSSLVSSESALSFIYRMVKDKPKQITLICVGPLTNIALAMKIYPDFSELVKDIYIMGGNYKGIGNCTSESAEFNFYSDPEAAYVVFNKTKCKLTVLPWEACMEENHNIPMSYRFNDIANVKSFVTDLMNPVDDAIYKPKNKSHWNPCDAFLTAVFLEKEKVVKESKDYFATVELNGEMTRGQVAIYHVTGSQKKFNVTMIEAVDSDVCKEMLMWTAMP</sequence>
<dbReference type="PANTHER" id="PTHR44653:SF2">
    <property type="entry name" value="DNAJ HOMOLOG SUBFAMILY C MEMBER 1"/>
    <property type="match status" value="1"/>
</dbReference>
<protein>
    <submittedName>
        <fullName evidence="15">DnaJ like subfamily C member 1</fullName>
    </submittedName>
</protein>
<evidence type="ECO:0000256" key="12">
    <source>
        <dbReference type="SAM" id="Phobius"/>
    </source>
</evidence>
<gene>
    <name evidence="15" type="primary">Dnajc1</name>
    <name evidence="15" type="ORF">Bhyg_11101</name>
</gene>
<dbReference type="EMBL" id="WJQU01000003">
    <property type="protein sequence ID" value="KAJ6638366.1"/>
    <property type="molecule type" value="Genomic_DNA"/>
</dbReference>
<evidence type="ECO:0000259" key="13">
    <source>
        <dbReference type="PROSITE" id="PS50076"/>
    </source>
</evidence>
<comment type="similarity">
    <text evidence="2">Belongs to the IUNH family.</text>
</comment>
<keyword evidence="9" id="KW-0539">Nucleus</keyword>
<evidence type="ECO:0000256" key="7">
    <source>
        <dbReference type="ARBA" id="ARBA00023136"/>
    </source>
</evidence>
<dbReference type="SMART" id="SM00271">
    <property type="entry name" value="DnaJ"/>
    <property type="match status" value="1"/>
</dbReference>
<keyword evidence="5" id="KW-0677">Repeat</keyword>
<keyword evidence="16" id="KW-1185">Reference proteome</keyword>
<evidence type="ECO:0000313" key="15">
    <source>
        <dbReference type="EMBL" id="KAJ6638366.1"/>
    </source>
</evidence>
<evidence type="ECO:0000256" key="2">
    <source>
        <dbReference type="ARBA" id="ARBA00009176"/>
    </source>
</evidence>
<proteinExistence type="inferred from homology"/>
<dbReference type="PRINTS" id="PR00625">
    <property type="entry name" value="JDOMAIN"/>
</dbReference>
<dbReference type="PANTHER" id="PTHR44653">
    <property type="entry name" value="DNAJ HOMOLOG SUBFAMILY C MEMBER 1"/>
    <property type="match status" value="1"/>
</dbReference>
<dbReference type="GO" id="GO:0016799">
    <property type="term" value="F:hydrolase activity, hydrolyzing N-glycosyl compounds"/>
    <property type="evidence" value="ECO:0007669"/>
    <property type="project" value="InterPro"/>
</dbReference>
<keyword evidence="4" id="KW-0732">Signal</keyword>
<dbReference type="InterPro" id="IPR036452">
    <property type="entry name" value="Ribo_hydro-like"/>
</dbReference>
<keyword evidence="3 12" id="KW-0812">Transmembrane</keyword>